<dbReference type="EMBL" id="BKCJ011185239">
    <property type="protein sequence ID" value="GFD00499.1"/>
    <property type="molecule type" value="Genomic_DNA"/>
</dbReference>
<gene>
    <name evidence="1" type="ORF">Tci_872468</name>
</gene>
<dbReference type="AlphaFoldDB" id="A0A699SU77"/>
<protein>
    <submittedName>
        <fullName evidence="1">Uncharacterized protein</fullName>
    </submittedName>
</protein>
<organism evidence="1">
    <name type="scientific">Tanacetum cinerariifolium</name>
    <name type="common">Dalmatian daisy</name>
    <name type="synonym">Chrysanthemum cinerariifolium</name>
    <dbReference type="NCBI Taxonomy" id="118510"/>
    <lineage>
        <taxon>Eukaryota</taxon>
        <taxon>Viridiplantae</taxon>
        <taxon>Streptophyta</taxon>
        <taxon>Embryophyta</taxon>
        <taxon>Tracheophyta</taxon>
        <taxon>Spermatophyta</taxon>
        <taxon>Magnoliopsida</taxon>
        <taxon>eudicotyledons</taxon>
        <taxon>Gunneridae</taxon>
        <taxon>Pentapetalae</taxon>
        <taxon>asterids</taxon>
        <taxon>campanulids</taxon>
        <taxon>Asterales</taxon>
        <taxon>Asteraceae</taxon>
        <taxon>Asteroideae</taxon>
        <taxon>Anthemideae</taxon>
        <taxon>Anthemidinae</taxon>
        <taxon>Tanacetum</taxon>
    </lineage>
</organism>
<proteinExistence type="predicted"/>
<name>A0A699SU77_TANCI</name>
<reference evidence="1" key="1">
    <citation type="journal article" date="2019" name="Sci. Rep.">
        <title>Draft genome of Tanacetum cinerariifolium, the natural source of mosquito coil.</title>
        <authorList>
            <person name="Yamashiro T."/>
            <person name="Shiraishi A."/>
            <person name="Satake H."/>
            <person name="Nakayama K."/>
        </authorList>
    </citation>
    <scope>NUCLEOTIDE SEQUENCE</scope>
</reference>
<evidence type="ECO:0000313" key="1">
    <source>
        <dbReference type="EMBL" id="GFD00499.1"/>
    </source>
</evidence>
<comment type="caution">
    <text evidence="1">The sequence shown here is derived from an EMBL/GenBank/DDBJ whole genome shotgun (WGS) entry which is preliminary data.</text>
</comment>
<sequence>MRYIDTKANKNKLRHCIEKGPYILTKLVTKAVPALCDEPGQQRSVQEETYANATLENQRLIDAEAEAIHVILNGIGDDIYLTVDACYTTREMWLVIKCLQQEESVYK</sequence>
<accession>A0A699SU77</accession>